<comment type="caution">
    <text evidence="3">The sequence shown here is derived from an EMBL/GenBank/DDBJ whole genome shotgun (WGS) entry which is preliminary data.</text>
</comment>
<organism evidence="3 4">
    <name type="scientific">Xylanibacillus composti</name>
    <dbReference type="NCBI Taxonomy" id="1572762"/>
    <lineage>
        <taxon>Bacteria</taxon>
        <taxon>Bacillati</taxon>
        <taxon>Bacillota</taxon>
        <taxon>Bacilli</taxon>
        <taxon>Bacillales</taxon>
        <taxon>Paenibacillaceae</taxon>
        <taxon>Xylanibacillus</taxon>
    </lineage>
</organism>
<dbReference type="InterPro" id="IPR052020">
    <property type="entry name" value="Cyclic_di-GMP/3'3'-cGAMP_PDE"/>
</dbReference>
<keyword evidence="1" id="KW-0378">Hydrolase</keyword>
<dbReference type="InterPro" id="IPR037522">
    <property type="entry name" value="HD_GYP_dom"/>
</dbReference>
<dbReference type="Proteomes" id="UP000677918">
    <property type="component" value="Unassembled WGS sequence"/>
</dbReference>
<gene>
    <name evidence="3" type="ORF">XYCOK13_09940</name>
</gene>
<dbReference type="PROSITE" id="PS51832">
    <property type="entry name" value="HD_GYP"/>
    <property type="match status" value="1"/>
</dbReference>
<evidence type="ECO:0000259" key="2">
    <source>
        <dbReference type="PROSITE" id="PS51832"/>
    </source>
</evidence>
<evidence type="ECO:0000313" key="3">
    <source>
        <dbReference type="EMBL" id="GIQ68170.1"/>
    </source>
</evidence>
<dbReference type="GO" id="GO:0004112">
    <property type="term" value="F:cyclic-nucleotide phosphodiesterase activity"/>
    <property type="evidence" value="ECO:0007669"/>
    <property type="project" value="UniProtKB-ARBA"/>
</dbReference>
<dbReference type="SMART" id="SM00471">
    <property type="entry name" value="HDc"/>
    <property type="match status" value="1"/>
</dbReference>
<dbReference type="EMBL" id="BOVK01000013">
    <property type="protein sequence ID" value="GIQ68170.1"/>
    <property type="molecule type" value="Genomic_DNA"/>
</dbReference>
<dbReference type="Pfam" id="PF01590">
    <property type="entry name" value="GAF"/>
    <property type="match status" value="1"/>
</dbReference>
<sequence length="395" mass="44600">MHEEQAIDTERKKNDLSPEQMLKVIFDYTAKIANERNLDRVLMHMADMGREMVVADRCTVWLLDQQKQELWTKVAHGVSELRIPVGAGLVGLAVATGKPIFIDDAYNNDEYRHVLSSGALTTDQLTGYRTKALMVIPFRNNEGEITGCYQAVNKLTEQQVFSAMDMEYLTLAASYSGKSLESAMLTNEIEETQKEIIFTMGEIGEIRSKETGNHVKRVAEYSYLIAVGLGMSLEEADVLKMASPMHDIGKVAIPDAVLKKPGKLTDEEFKIMQSHTMIGYNLLKNSNRHILKAAAIVAHQHHEKWNGRGYPQGLAGEEIHIYGRITAIADVFDALGSDRVYKKAWELDRILNLFKEERGQHFDPQVVDVFMEQLPKILEVRDLYSDEILNADVPE</sequence>
<name>A0A8J4H237_9BACL</name>
<proteinExistence type="predicted"/>
<dbReference type="PANTHER" id="PTHR45228">
    <property type="entry name" value="CYCLIC DI-GMP PHOSPHODIESTERASE TM_0186-RELATED"/>
    <property type="match status" value="1"/>
</dbReference>
<evidence type="ECO:0000313" key="4">
    <source>
        <dbReference type="Proteomes" id="UP000677918"/>
    </source>
</evidence>
<dbReference type="Gene3D" id="3.30.450.40">
    <property type="match status" value="1"/>
</dbReference>
<dbReference type="SMART" id="SM00065">
    <property type="entry name" value="GAF"/>
    <property type="match status" value="1"/>
</dbReference>
<dbReference type="SUPFAM" id="SSF109604">
    <property type="entry name" value="HD-domain/PDEase-like"/>
    <property type="match status" value="1"/>
</dbReference>
<dbReference type="RefSeq" id="WP_244865004.1">
    <property type="nucleotide sequence ID" value="NZ_BOVK01000013.1"/>
</dbReference>
<dbReference type="GO" id="GO:0009214">
    <property type="term" value="P:cyclic nucleotide catabolic process"/>
    <property type="evidence" value="ECO:0007669"/>
    <property type="project" value="UniProtKB-ARBA"/>
</dbReference>
<reference evidence="3" key="1">
    <citation type="submission" date="2021-04" db="EMBL/GenBank/DDBJ databases">
        <title>Draft genome sequence of Xylanibacillus composti strain K13.</title>
        <authorList>
            <person name="Uke A."/>
            <person name="Chhe C."/>
            <person name="Baramee S."/>
            <person name="Kosugi A."/>
        </authorList>
    </citation>
    <scope>NUCLEOTIDE SEQUENCE</scope>
    <source>
        <strain evidence="3">K13</strain>
    </source>
</reference>
<feature type="domain" description="HD-GYP" evidence="2">
    <location>
        <begin position="189"/>
        <end position="386"/>
    </location>
</feature>
<evidence type="ECO:0000256" key="1">
    <source>
        <dbReference type="ARBA" id="ARBA00022801"/>
    </source>
</evidence>
<dbReference type="FunFam" id="1.10.3210.10:FF:000018">
    <property type="entry name" value="Two-component system response regulator"/>
    <property type="match status" value="1"/>
</dbReference>
<dbReference type="Pfam" id="PF13487">
    <property type="entry name" value="HD_5"/>
    <property type="match status" value="1"/>
</dbReference>
<dbReference type="PANTHER" id="PTHR45228:SF9">
    <property type="entry name" value="3'3'-CGAMP-SPECIFIC PHOSPHODIESTERASE 2"/>
    <property type="match status" value="1"/>
</dbReference>
<dbReference type="InterPro" id="IPR003607">
    <property type="entry name" value="HD/PDEase_dom"/>
</dbReference>
<dbReference type="InterPro" id="IPR029016">
    <property type="entry name" value="GAF-like_dom_sf"/>
</dbReference>
<dbReference type="AlphaFoldDB" id="A0A8J4H237"/>
<protein>
    <submittedName>
        <fullName evidence="3">HD domain-containing protein</fullName>
    </submittedName>
</protein>
<accession>A0A8J4H237</accession>
<dbReference type="CDD" id="cd00077">
    <property type="entry name" value="HDc"/>
    <property type="match status" value="1"/>
</dbReference>
<keyword evidence="4" id="KW-1185">Reference proteome</keyword>
<dbReference type="SUPFAM" id="SSF55781">
    <property type="entry name" value="GAF domain-like"/>
    <property type="match status" value="1"/>
</dbReference>
<dbReference type="InterPro" id="IPR003018">
    <property type="entry name" value="GAF"/>
</dbReference>
<dbReference type="Gene3D" id="1.10.3210.10">
    <property type="entry name" value="Hypothetical protein af1432"/>
    <property type="match status" value="1"/>
</dbReference>